<dbReference type="Pfam" id="PF03746">
    <property type="entry name" value="LamB_YcsF"/>
    <property type="match status" value="1"/>
</dbReference>
<dbReference type="InterPro" id="IPR005501">
    <property type="entry name" value="LamB/YcsF/PxpA-like"/>
</dbReference>
<dbReference type="Gene3D" id="3.20.20.370">
    <property type="entry name" value="Glycoside hydrolase/deacetylase"/>
    <property type="match status" value="1"/>
</dbReference>
<reference evidence="2" key="1">
    <citation type="journal article" date="2019" name="Int. J. Syst. Evol. Microbiol.">
        <title>The Global Catalogue of Microorganisms (GCM) 10K type strain sequencing project: providing services to taxonomists for standard genome sequencing and annotation.</title>
        <authorList>
            <consortium name="The Broad Institute Genomics Platform"/>
            <consortium name="The Broad Institute Genome Sequencing Center for Infectious Disease"/>
            <person name="Wu L."/>
            <person name="Ma J."/>
        </authorList>
    </citation>
    <scope>NUCLEOTIDE SEQUENCE [LARGE SCALE GENOMIC DNA]</scope>
    <source>
        <strain evidence="2">CECT 7706</strain>
    </source>
</reference>
<sequence>MEKTWDINCDLGEGLETDKLIMPHLGSCNIACGGHAGNESSVRDTVKLAKKYEVKVGAHPSYPDRENFGRVPLAIDFDTLQNSLSMQIRIVKRMTDEWKVPLHHIKFHGALYLESLTNGNLAEKLVHFVQREFPGKMIYAPFGSAIAIAAKLRKVPIAYEVFADRRYQSPIQLLSRKDHKAVLKTLSEIEQQVSLFLQAQQVKTIGGECLPVKADTICVHGDHPLAVQIVKLVARKISETKKP</sequence>
<comment type="caution">
    <text evidence="1">The sequence shown here is derived from an EMBL/GenBank/DDBJ whole genome shotgun (WGS) entry which is preliminary data.</text>
</comment>
<proteinExistence type="predicted"/>
<keyword evidence="2" id="KW-1185">Reference proteome</keyword>
<evidence type="ECO:0000313" key="1">
    <source>
        <dbReference type="EMBL" id="MDN3690280.1"/>
    </source>
</evidence>
<dbReference type="RefSeq" id="WP_163383219.1">
    <property type="nucleotide sequence ID" value="NZ_JAUFQS010000047.1"/>
</dbReference>
<dbReference type="Proteomes" id="UP001236663">
    <property type="component" value="Unassembled WGS sequence"/>
</dbReference>
<dbReference type="EMBL" id="JAUFQS010000047">
    <property type="protein sequence ID" value="MDN3690280.1"/>
    <property type="molecule type" value="Genomic_DNA"/>
</dbReference>
<dbReference type="PANTHER" id="PTHR30292">
    <property type="entry name" value="UNCHARACTERIZED PROTEIN YBGL-RELATED"/>
    <property type="match status" value="1"/>
</dbReference>
<dbReference type="PANTHER" id="PTHR30292:SF0">
    <property type="entry name" value="5-OXOPROLINASE SUBUNIT A"/>
    <property type="match status" value="1"/>
</dbReference>
<dbReference type="CDD" id="cd10801">
    <property type="entry name" value="LamB_YcsF_like_1"/>
    <property type="match status" value="1"/>
</dbReference>
<evidence type="ECO:0000313" key="2">
    <source>
        <dbReference type="Proteomes" id="UP001236663"/>
    </source>
</evidence>
<gene>
    <name evidence="1" type="ORF">QWZ15_20830</name>
</gene>
<organism evidence="1 2">
    <name type="scientific">Cyclobacterium jeungdonense</name>
    <dbReference type="NCBI Taxonomy" id="708087"/>
    <lineage>
        <taxon>Bacteria</taxon>
        <taxon>Pseudomonadati</taxon>
        <taxon>Bacteroidota</taxon>
        <taxon>Cytophagia</taxon>
        <taxon>Cytophagales</taxon>
        <taxon>Cyclobacteriaceae</taxon>
        <taxon>Cyclobacterium</taxon>
    </lineage>
</organism>
<dbReference type="SUPFAM" id="SSF88713">
    <property type="entry name" value="Glycoside hydrolase/deacetylase"/>
    <property type="match status" value="1"/>
</dbReference>
<protein>
    <submittedName>
        <fullName evidence="1">LamB/YcsF family protein</fullName>
    </submittedName>
</protein>
<name>A0ABT8CBU6_9BACT</name>
<dbReference type="InterPro" id="IPR011330">
    <property type="entry name" value="Glyco_hydro/deAcase_b/a-brl"/>
</dbReference>
<accession>A0ABT8CBU6</accession>